<dbReference type="EMBL" id="JACDQQ010002492">
    <property type="protein sequence ID" value="MBA0088427.1"/>
    <property type="molecule type" value="Genomic_DNA"/>
</dbReference>
<evidence type="ECO:0000256" key="2">
    <source>
        <dbReference type="SAM" id="SignalP"/>
    </source>
</evidence>
<dbReference type="Proteomes" id="UP000567293">
    <property type="component" value="Unassembled WGS sequence"/>
</dbReference>
<keyword evidence="4" id="KW-1185">Reference proteome</keyword>
<feature type="compositionally biased region" description="Low complexity" evidence="1">
    <location>
        <begin position="25"/>
        <end position="49"/>
    </location>
</feature>
<keyword evidence="2" id="KW-0732">Signal</keyword>
<feature type="compositionally biased region" description="Basic and acidic residues" evidence="1">
    <location>
        <begin position="183"/>
        <end position="193"/>
    </location>
</feature>
<evidence type="ECO:0000313" key="4">
    <source>
        <dbReference type="Proteomes" id="UP000567293"/>
    </source>
</evidence>
<dbReference type="PROSITE" id="PS51257">
    <property type="entry name" value="PROKAR_LIPOPROTEIN"/>
    <property type="match status" value="1"/>
</dbReference>
<name>A0A7V8T065_9BACT</name>
<feature type="region of interest" description="Disordered" evidence="1">
    <location>
        <begin position="91"/>
        <end position="110"/>
    </location>
</feature>
<evidence type="ECO:0000313" key="3">
    <source>
        <dbReference type="EMBL" id="MBA0088427.1"/>
    </source>
</evidence>
<feature type="chain" id="PRO_5031311422" evidence="2">
    <location>
        <begin position="21"/>
        <end position="202"/>
    </location>
</feature>
<proteinExistence type="predicted"/>
<feature type="signal peptide" evidence="2">
    <location>
        <begin position="1"/>
        <end position="20"/>
    </location>
</feature>
<organism evidence="3 4">
    <name type="scientific">Candidatus Acidiferrum panamense</name>
    <dbReference type="NCBI Taxonomy" id="2741543"/>
    <lineage>
        <taxon>Bacteria</taxon>
        <taxon>Pseudomonadati</taxon>
        <taxon>Acidobacteriota</taxon>
        <taxon>Terriglobia</taxon>
        <taxon>Candidatus Acidiferrales</taxon>
        <taxon>Candidatus Acidiferrum</taxon>
    </lineage>
</organism>
<feature type="region of interest" description="Disordered" evidence="1">
    <location>
        <begin position="25"/>
        <end position="71"/>
    </location>
</feature>
<sequence length="202" mass="21552">MRYCLRNLLCAVALFGCVVAASFGEPTASSRPSPPATETASQSAASSQENQDSVAEAARKAKQKKAPAAKGKVFTEDDLAGLRGGVSVVGTENKKQAQAGPTKAEDAEEVPNGEAYWRAKALPILEEMAEIDGLTTQLGEDIKKYGPAGIDVASGMKDGVTYVRDRNAQIEKLKRKKAELQKKLGDLEEEGRKAGAKPAWFR</sequence>
<comment type="caution">
    <text evidence="3">The sequence shown here is derived from an EMBL/GenBank/DDBJ whole genome shotgun (WGS) entry which is preliminary data.</text>
</comment>
<protein>
    <submittedName>
        <fullName evidence="3">Uncharacterized protein</fullName>
    </submittedName>
</protein>
<gene>
    <name evidence="3" type="ORF">HRJ53_25860</name>
</gene>
<dbReference type="AlphaFoldDB" id="A0A7V8T065"/>
<evidence type="ECO:0000256" key="1">
    <source>
        <dbReference type="SAM" id="MobiDB-lite"/>
    </source>
</evidence>
<feature type="region of interest" description="Disordered" evidence="1">
    <location>
        <begin position="183"/>
        <end position="202"/>
    </location>
</feature>
<reference evidence="3" key="1">
    <citation type="submission" date="2020-06" db="EMBL/GenBank/DDBJ databases">
        <title>Legume-microbial interactions unlock mineral nutrients during tropical forest succession.</title>
        <authorList>
            <person name="Epihov D.Z."/>
        </authorList>
    </citation>
    <scope>NUCLEOTIDE SEQUENCE [LARGE SCALE GENOMIC DNA]</scope>
    <source>
        <strain evidence="3">Pan2503</strain>
    </source>
</reference>
<accession>A0A7V8T065</accession>